<comment type="similarity">
    <text evidence="1 6">Belongs to the glycosyl hydrolase 43 family.</text>
</comment>
<evidence type="ECO:0000256" key="2">
    <source>
        <dbReference type="ARBA" id="ARBA00022801"/>
    </source>
</evidence>
<dbReference type="InterPro" id="IPR006710">
    <property type="entry name" value="Glyco_hydro_43"/>
</dbReference>
<dbReference type="Pfam" id="PF17851">
    <property type="entry name" value="GH43_C2"/>
    <property type="match status" value="1"/>
</dbReference>
<dbReference type="PANTHER" id="PTHR42812:SF17">
    <property type="entry name" value="BETA-XYLOSIDASE C-TERMINAL CONCANAVALIN A-LIKE DOMAIN-CONTAINING PROTEIN-RELATED"/>
    <property type="match status" value="1"/>
</dbReference>
<dbReference type="Gene3D" id="2.115.10.20">
    <property type="entry name" value="Glycosyl hydrolase domain, family 43"/>
    <property type="match status" value="1"/>
</dbReference>
<proteinExistence type="inferred from homology"/>
<dbReference type="EMBL" id="KZ613962">
    <property type="protein sequence ID" value="PMD31489.1"/>
    <property type="molecule type" value="Genomic_DNA"/>
</dbReference>
<dbReference type="GO" id="GO:0004553">
    <property type="term" value="F:hydrolase activity, hydrolyzing O-glycosyl compounds"/>
    <property type="evidence" value="ECO:0007669"/>
    <property type="project" value="InterPro"/>
</dbReference>
<dbReference type="STRING" id="1149755.A0A2J6QZ23"/>
<dbReference type="Pfam" id="PF04616">
    <property type="entry name" value="Glyco_hydro_43"/>
    <property type="match status" value="1"/>
</dbReference>
<dbReference type="InterPro" id="IPR051795">
    <property type="entry name" value="Glycosyl_Hydrlase_43"/>
</dbReference>
<evidence type="ECO:0000256" key="5">
    <source>
        <dbReference type="PIRSR" id="PIRSR606710-2"/>
    </source>
</evidence>
<accession>A0A2J6QZ23</accession>
<dbReference type="InterPro" id="IPR023296">
    <property type="entry name" value="Glyco_hydro_beta-prop_sf"/>
</dbReference>
<keyword evidence="10" id="KW-1185">Reference proteome</keyword>
<dbReference type="InterPro" id="IPR013320">
    <property type="entry name" value="ConA-like_dom_sf"/>
</dbReference>
<dbReference type="PANTHER" id="PTHR42812">
    <property type="entry name" value="BETA-XYLOSIDASE"/>
    <property type="match status" value="1"/>
</dbReference>
<keyword evidence="3 6" id="KW-0326">Glycosidase</keyword>
<feature type="active site" description="Proton donor" evidence="4">
    <location>
        <position position="201"/>
    </location>
</feature>
<keyword evidence="7" id="KW-0732">Signal</keyword>
<feature type="active site" description="Proton acceptor" evidence="4">
    <location>
        <position position="38"/>
    </location>
</feature>
<evidence type="ECO:0000256" key="4">
    <source>
        <dbReference type="PIRSR" id="PIRSR606710-1"/>
    </source>
</evidence>
<dbReference type="OrthoDB" id="408373at2759"/>
<dbReference type="AlphaFoldDB" id="A0A2J6QZ23"/>
<dbReference type="GO" id="GO:0005975">
    <property type="term" value="P:carbohydrate metabolic process"/>
    <property type="evidence" value="ECO:0007669"/>
    <property type="project" value="InterPro"/>
</dbReference>
<organism evidence="9 10">
    <name type="scientific">Hyaloscypha variabilis (strain UAMH 11265 / GT02V1 / F)</name>
    <name type="common">Meliniomyces variabilis</name>
    <dbReference type="NCBI Taxonomy" id="1149755"/>
    <lineage>
        <taxon>Eukaryota</taxon>
        <taxon>Fungi</taxon>
        <taxon>Dikarya</taxon>
        <taxon>Ascomycota</taxon>
        <taxon>Pezizomycotina</taxon>
        <taxon>Leotiomycetes</taxon>
        <taxon>Helotiales</taxon>
        <taxon>Hyaloscyphaceae</taxon>
        <taxon>Hyaloscypha</taxon>
        <taxon>Hyaloscypha variabilis</taxon>
    </lineage>
</organism>
<evidence type="ECO:0000256" key="6">
    <source>
        <dbReference type="RuleBase" id="RU361187"/>
    </source>
</evidence>
<feature type="chain" id="PRO_5014324582" evidence="7">
    <location>
        <begin position="19"/>
        <end position="587"/>
    </location>
</feature>
<feature type="domain" description="Beta-xylosidase C-terminal Concanavalin A-like" evidence="8">
    <location>
        <begin position="348"/>
        <end position="567"/>
    </location>
</feature>
<gene>
    <name evidence="9" type="ORF">L207DRAFT_442082</name>
</gene>
<evidence type="ECO:0000313" key="10">
    <source>
        <dbReference type="Proteomes" id="UP000235786"/>
    </source>
</evidence>
<name>A0A2J6QZ23_HYAVF</name>
<dbReference type="InterPro" id="IPR041542">
    <property type="entry name" value="GH43_C2"/>
</dbReference>
<evidence type="ECO:0000256" key="3">
    <source>
        <dbReference type="ARBA" id="ARBA00023295"/>
    </source>
</evidence>
<sequence length="587" mass="64510">MHLLEFILDAIFILPAVALSITKNSTYTNPMLPGWHSDPSCIFVAEENNSFFCATSSFLTFPGMPIYTSSDLVNWRLSSHVFSRPSQVPQIGNTTVQNGGLWATTIRYHDGIFYAIVSYTPESPFVVTGFIFTTTDPYNDSAWSDPLVFPLIDIDPNLFWDDDGTTYIQFSGIHQQTIDLETGILGPASIIWTGFTKYIPEGPRMYKKDGYYYLMIAEGGTELGHHEAIARSTNIWGPYEGYSGNPILTNTNTSQYFQTVGHGELFQDASGNWWGSALATRSGPAWENYPMGRETVLFPVTWNEGEWPVLQPVRGQMSGWPLPPQTRAIPGSGPFVEDPDVIDFPPGSAIPPHFLYWRFPPEDAFTVSPQGHPNTLQLRPSKSNLTSSAPLTTIEELSLIMRVQTDTLFSFSIDVVSFEPKLQEEEVGVTAFLTQTQHLDLGIVLLPQNSSGSDGEVNLAPHLRFRVTNVPALKGDFSGTLPTIIKPLPESWLNAPIRLQVDAVNETHYALSAASSVEPSGNELMGIAPATILSGGDGEFTGTLVGVYATSNGGAGMTESYISRWRYQGKGQDINNGTFVPYTPFIG</sequence>
<keyword evidence="2 6" id="KW-0378">Hydrolase</keyword>
<reference evidence="9 10" key="1">
    <citation type="submission" date="2016-04" db="EMBL/GenBank/DDBJ databases">
        <title>A degradative enzymes factory behind the ericoid mycorrhizal symbiosis.</title>
        <authorList>
            <consortium name="DOE Joint Genome Institute"/>
            <person name="Martino E."/>
            <person name="Morin E."/>
            <person name="Grelet G."/>
            <person name="Kuo A."/>
            <person name="Kohler A."/>
            <person name="Daghino S."/>
            <person name="Barry K."/>
            <person name="Choi C."/>
            <person name="Cichocki N."/>
            <person name="Clum A."/>
            <person name="Copeland A."/>
            <person name="Hainaut M."/>
            <person name="Haridas S."/>
            <person name="Labutti K."/>
            <person name="Lindquist E."/>
            <person name="Lipzen A."/>
            <person name="Khouja H.-R."/>
            <person name="Murat C."/>
            <person name="Ohm R."/>
            <person name="Olson A."/>
            <person name="Spatafora J."/>
            <person name="Veneault-Fourrey C."/>
            <person name="Henrissat B."/>
            <person name="Grigoriev I."/>
            <person name="Martin F."/>
            <person name="Perotto S."/>
        </authorList>
    </citation>
    <scope>NUCLEOTIDE SEQUENCE [LARGE SCALE GENOMIC DNA]</scope>
    <source>
        <strain evidence="9 10">F</strain>
    </source>
</reference>
<evidence type="ECO:0000256" key="7">
    <source>
        <dbReference type="SAM" id="SignalP"/>
    </source>
</evidence>
<evidence type="ECO:0000259" key="8">
    <source>
        <dbReference type="Pfam" id="PF17851"/>
    </source>
</evidence>
<evidence type="ECO:0000313" key="9">
    <source>
        <dbReference type="EMBL" id="PMD31489.1"/>
    </source>
</evidence>
<feature type="site" description="Important for catalytic activity, responsible for pKa modulation of the active site Glu and correct orientation of both the proton donor and substrate" evidence="5">
    <location>
        <position position="155"/>
    </location>
</feature>
<dbReference type="Proteomes" id="UP000235786">
    <property type="component" value="Unassembled WGS sequence"/>
</dbReference>
<dbReference type="SUPFAM" id="SSF49899">
    <property type="entry name" value="Concanavalin A-like lectins/glucanases"/>
    <property type="match status" value="1"/>
</dbReference>
<dbReference type="CDD" id="cd18833">
    <property type="entry name" value="GH43_PcXyl-like"/>
    <property type="match status" value="1"/>
</dbReference>
<evidence type="ECO:0000256" key="1">
    <source>
        <dbReference type="ARBA" id="ARBA00009865"/>
    </source>
</evidence>
<dbReference type="Gene3D" id="2.60.120.200">
    <property type="match status" value="1"/>
</dbReference>
<protein>
    <submittedName>
        <fullName evidence="9">Glycoside hydrolase family 43 protein</fullName>
    </submittedName>
</protein>
<dbReference type="SUPFAM" id="SSF75005">
    <property type="entry name" value="Arabinanase/levansucrase/invertase"/>
    <property type="match status" value="1"/>
</dbReference>
<feature type="signal peptide" evidence="7">
    <location>
        <begin position="1"/>
        <end position="18"/>
    </location>
</feature>